<dbReference type="GO" id="GO:1990904">
    <property type="term" value="C:ribonucleoprotein complex"/>
    <property type="evidence" value="ECO:0007669"/>
    <property type="project" value="UniProtKB-UniRule"/>
</dbReference>
<dbReference type="InterPro" id="IPR004902">
    <property type="entry name" value="Rhabdo_ncap_2"/>
</dbReference>
<protein>
    <recommendedName>
        <fullName evidence="1 9">Nucleoprotein</fullName>
        <shortName evidence="9">NP</shortName>
        <shortName evidence="9">Protein N</shortName>
    </recommendedName>
    <alternativeName>
        <fullName evidence="8 9">Nucleocapsid protein</fullName>
    </alternativeName>
</protein>
<dbReference type="Pfam" id="PF03216">
    <property type="entry name" value="Rhabdo_ncap_2"/>
    <property type="match status" value="1"/>
</dbReference>
<proteinExistence type="inferred from homology"/>
<keyword evidence="2 9" id="KW-1139">Helical capsid protein</keyword>
<evidence type="ECO:0000313" key="10">
    <source>
        <dbReference type="EMBL" id="QAS68952.1"/>
    </source>
</evidence>
<comment type="similarity">
    <text evidence="9">Belongs to the nucleorhabdovirus nucleocapsid protein family.</text>
</comment>
<keyword evidence="7 9" id="KW-0687">Ribonucleoprotein</keyword>
<dbReference type="GO" id="GO:0003723">
    <property type="term" value="F:RNA binding"/>
    <property type="evidence" value="ECO:0007669"/>
    <property type="project" value="UniProtKB-UniRule"/>
</dbReference>
<evidence type="ECO:0000256" key="8">
    <source>
        <dbReference type="ARBA" id="ARBA00033344"/>
    </source>
</evidence>
<comment type="subcellular location">
    <subcellularLocation>
        <location evidence="9">Virion</location>
    </subcellularLocation>
    <subcellularLocation>
        <location evidence="9">Host cytoplasm</location>
    </subcellularLocation>
</comment>
<evidence type="ECO:0000256" key="4">
    <source>
        <dbReference type="ARBA" id="ARBA00022844"/>
    </source>
</evidence>
<evidence type="ECO:0000256" key="7">
    <source>
        <dbReference type="ARBA" id="ARBA00023274"/>
    </source>
</evidence>
<keyword evidence="3 9" id="KW-0167">Capsid protein</keyword>
<keyword evidence="4 9" id="KW-0946">Virion</keyword>
<dbReference type="EMBL" id="MH926029">
    <property type="protein sequence ID" value="QAS68952.1"/>
    <property type="molecule type" value="Viral_cRNA"/>
</dbReference>
<reference evidence="10" key="1">
    <citation type="journal article" date="2019" name="J. Virol.">
        <title>Host range and population survey of Spodoptera frugiperda rhabdovirus.</title>
        <authorList>
            <person name="Schroeder L."/>
            <person name="Mar T.B."/>
            <person name="Haynes J.R."/>
            <person name="Wang R."/>
            <person name="Wempe L."/>
            <person name="Goodin M.M."/>
        </authorList>
    </citation>
    <scope>NUCLEOTIDE SEQUENCE</scope>
    <source>
        <strain evidence="10">Sf9</strain>
    </source>
</reference>
<evidence type="ECO:0000256" key="2">
    <source>
        <dbReference type="ARBA" id="ARBA00022497"/>
    </source>
</evidence>
<dbReference type="GO" id="GO:0019013">
    <property type="term" value="C:viral nucleocapsid"/>
    <property type="evidence" value="ECO:0007669"/>
    <property type="project" value="UniProtKB-UniRule"/>
</dbReference>
<evidence type="ECO:0000256" key="1">
    <source>
        <dbReference type="ARBA" id="ARBA00014389"/>
    </source>
</evidence>
<evidence type="ECO:0000256" key="5">
    <source>
        <dbReference type="ARBA" id="ARBA00022884"/>
    </source>
</evidence>
<keyword evidence="9" id="KW-1035">Host cytoplasm</keyword>
<dbReference type="GO" id="GO:0019029">
    <property type="term" value="C:helical viral capsid"/>
    <property type="evidence" value="ECO:0007669"/>
    <property type="project" value="UniProtKB-UniRule"/>
</dbReference>
<keyword evidence="5 9" id="KW-0694">RNA-binding</keyword>
<comment type="function">
    <text evidence="9">Encapsidates the genome, protecting it from nucleases. The encapsidated genomic RNA is termed the nucleocapsid (NC) and serves as template for viral transcription and replication.</text>
</comment>
<keyword evidence="6 9" id="KW-0543">Viral nucleoprotein</keyword>
<sequence length="542" mass="60691">MILTLIDDNDYFTDIGFLDLIMTQGTMKPVWEELGTGETEFQGTMDIPGRSLKPEKTDWSVNTCREISLNLKLPGEIWQLAHQETIFNRFLTFYATGYVPNTHTAADIVLSMASLIFKDKAKAPIDLIWDDSFQASPSEECGFSVVGETPLVIGQHPDDDDYTLREDEESAAMNEEEKIQAALKTLGIKDTPVDLKDVSGIVFETKEDREQRIKNEKALHVEDDINALTQITKQFLFEYSTGSLQKFVAKATTIFIDNNATNGFTRLHLHAIRVMNFIALTMLRKVTKSNAQMINAFLKEQYKRNIASLIPGALSSDFAPPSKICIDKLTAISKNDPAVSSFFAKVVMLNMEEERRNPSLVACLGASLLTHTTWNGMGILHVIFEVCLFHQISWKRLVTESLTSLTKMSWGEVSQFLIKYQAKGNPDPTVAWARIIDDSYFMRLNIVNHPTLAALLVESLIRSQKDDGILNANWAIQHRDTINYYRDAAKLLTDKLTGQTATVQALTNEAADLVRTMNAGPSGYHPGPSTLIPMVDLNPEDL</sequence>
<comment type="subunit">
    <text evidence="9">Homomultimerizes to form the nucleocapsid. Binds to viral genomic RNA.</text>
</comment>
<dbReference type="GO" id="GO:0030430">
    <property type="term" value="C:host cell cytoplasm"/>
    <property type="evidence" value="ECO:0007669"/>
    <property type="project" value="UniProtKB-SubCell"/>
</dbReference>
<evidence type="ECO:0000256" key="6">
    <source>
        <dbReference type="ARBA" id="ARBA00023086"/>
    </source>
</evidence>
<evidence type="ECO:0000256" key="3">
    <source>
        <dbReference type="ARBA" id="ARBA00022561"/>
    </source>
</evidence>
<accession>A0A410N715</accession>
<organism evidence="10">
    <name type="scientific">Spodoptera frugiperda rhabdovirus</name>
    <dbReference type="NCBI Taxonomy" id="1481139"/>
    <lineage>
        <taxon>Viruses</taxon>
        <taxon>Riboviria</taxon>
        <taxon>Orthornavirae</taxon>
        <taxon>Negarnaviricota</taxon>
        <taxon>Haploviricotina</taxon>
        <taxon>Monjiviricetes</taxon>
        <taxon>Mononegavirales</taxon>
        <taxon>Rhabdoviridae</taxon>
        <taxon>Deltarhabdovirinae</taxon>
        <taxon>Betapaprhavirus</taxon>
        <taxon>Betapaprhavirus frugiperda</taxon>
    </lineage>
</organism>
<evidence type="ECO:0000256" key="9">
    <source>
        <dbReference type="RuleBase" id="RU369108"/>
    </source>
</evidence>
<name>A0A410N715_9RHAB</name>